<accession>A0A9N8DJH7</accession>
<dbReference type="PANTHER" id="PTHR46573:SF1">
    <property type="entry name" value="WD REPEAT, SAM AND U-BOX DOMAIN-CONTAINING PROTEIN 1"/>
    <property type="match status" value="1"/>
</dbReference>
<feature type="compositionally biased region" description="Low complexity" evidence="1">
    <location>
        <begin position="1"/>
        <end position="16"/>
    </location>
</feature>
<keyword evidence="2" id="KW-0472">Membrane</keyword>
<feature type="compositionally biased region" description="Acidic residues" evidence="1">
    <location>
        <begin position="45"/>
        <end position="56"/>
    </location>
</feature>
<dbReference type="Proteomes" id="UP001153069">
    <property type="component" value="Unassembled WGS sequence"/>
</dbReference>
<gene>
    <name evidence="4" type="ORF">SEMRO_162_G072800.1</name>
</gene>
<proteinExistence type="predicted"/>
<feature type="region of interest" description="Disordered" evidence="1">
    <location>
        <begin position="285"/>
        <end position="320"/>
    </location>
</feature>
<feature type="region of interest" description="Disordered" evidence="1">
    <location>
        <begin position="1"/>
        <end position="98"/>
    </location>
</feature>
<evidence type="ECO:0000313" key="5">
    <source>
        <dbReference type="Proteomes" id="UP001153069"/>
    </source>
</evidence>
<feature type="region of interest" description="Disordered" evidence="1">
    <location>
        <begin position="392"/>
        <end position="412"/>
    </location>
</feature>
<sequence>MTATTTKNNTTVGSTTANTADEENQLKTLDSEPNDNQLKPGGAFPEEDSAPNEEPDIMVVALADDGEEADDGVAETATKDERKQDENPSDETHFADEQDPELKFPFPKAFHDPISNKIMVDPVVLPDGNSYEKEDVISRANGEIHYPNRALKAYIEAELDRYGDAGTVRAAVQQWGESLRSGWQRLIENSPLPAGEERTLPTAFYGPITFELLQEPVIDPDGHSYEKAAIYQWIQANGDSPVTRKPLTIEQLYDNNALLNVMEELSDENGPQPVSACMRRWKEEHLNHTPTPPPDPTAPQASNIESSNHGPTMPNPQYPTTREDLEALQRLRNQKHATLFGILVICLLIFFFAPSYFLCFLMILVAASIVYAPQMARHRQLEDRRREIIAEAYRRQQRQQQRRQQQQPQAAP</sequence>
<feature type="compositionally biased region" description="Acidic residues" evidence="1">
    <location>
        <begin position="64"/>
        <end position="73"/>
    </location>
</feature>
<keyword evidence="2" id="KW-1133">Transmembrane helix</keyword>
<dbReference type="Gene3D" id="3.30.40.10">
    <property type="entry name" value="Zinc/RING finger domain, C3HC4 (zinc finger)"/>
    <property type="match status" value="2"/>
</dbReference>
<feature type="compositionally biased region" description="Low complexity" evidence="1">
    <location>
        <begin position="402"/>
        <end position="412"/>
    </location>
</feature>
<feature type="compositionally biased region" description="Polar residues" evidence="1">
    <location>
        <begin position="300"/>
        <end position="310"/>
    </location>
</feature>
<dbReference type="OrthoDB" id="10064100at2759"/>
<dbReference type="InterPro" id="IPR003613">
    <property type="entry name" value="Ubox_domain"/>
</dbReference>
<keyword evidence="5" id="KW-1185">Reference proteome</keyword>
<dbReference type="SMART" id="SM00504">
    <property type="entry name" value="Ubox"/>
    <property type="match status" value="2"/>
</dbReference>
<feature type="compositionally biased region" description="Basic and acidic residues" evidence="1">
    <location>
        <begin position="77"/>
        <end position="98"/>
    </location>
</feature>
<dbReference type="EMBL" id="CAICTM010000161">
    <property type="protein sequence ID" value="CAB9503316.1"/>
    <property type="molecule type" value="Genomic_DNA"/>
</dbReference>
<evidence type="ECO:0000256" key="2">
    <source>
        <dbReference type="SAM" id="Phobius"/>
    </source>
</evidence>
<keyword evidence="2" id="KW-0812">Transmembrane</keyword>
<evidence type="ECO:0000259" key="3">
    <source>
        <dbReference type="PROSITE" id="PS51698"/>
    </source>
</evidence>
<dbReference type="Pfam" id="PF04564">
    <property type="entry name" value="U-box"/>
    <property type="match status" value="2"/>
</dbReference>
<dbReference type="PROSITE" id="PS51698">
    <property type="entry name" value="U_BOX"/>
    <property type="match status" value="1"/>
</dbReference>
<dbReference type="PANTHER" id="PTHR46573">
    <property type="entry name" value="WD REPEAT, SAM AND U-BOX DOMAIN-CONTAINING PROTEIN 1"/>
    <property type="match status" value="1"/>
</dbReference>
<dbReference type="InterPro" id="IPR013083">
    <property type="entry name" value="Znf_RING/FYVE/PHD"/>
</dbReference>
<dbReference type="InterPro" id="IPR052085">
    <property type="entry name" value="WD-SAM-U-box"/>
</dbReference>
<dbReference type="GO" id="GO:0016567">
    <property type="term" value="P:protein ubiquitination"/>
    <property type="evidence" value="ECO:0007669"/>
    <property type="project" value="InterPro"/>
</dbReference>
<dbReference type="SUPFAM" id="SSF57850">
    <property type="entry name" value="RING/U-box"/>
    <property type="match status" value="2"/>
</dbReference>
<feature type="transmembrane region" description="Helical" evidence="2">
    <location>
        <begin position="339"/>
        <end position="372"/>
    </location>
</feature>
<evidence type="ECO:0000256" key="1">
    <source>
        <dbReference type="SAM" id="MobiDB-lite"/>
    </source>
</evidence>
<protein>
    <submittedName>
        <fullName evidence="4">STIP1 homology and U box-containing protein 1</fullName>
    </submittedName>
</protein>
<comment type="caution">
    <text evidence="4">The sequence shown here is derived from an EMBL/GenBank/DDBJ whole genome shotgun (WGS) entry which is preliminary data.</text>
</comment>
<name>A0A9N8DJH7_9STRA</name>
<reference evidence="4" key="1">
    <citation type="submission" date="2020-06" db="EMBL/GenBank/DDBJ databases">
        <authorList>
            <consortium name="Plant Systems Biology data submission"/>
        </authorList>
    </citation>
    <scope>NUCLEOTIDE SEQUENCE</scope>
    <source>
        <strain evidence="4">D6</strain>
    </source>
</reference>
<dbReference type="GO" id="GO:0004842">
    <property type="term" value="F:ubiquitin-protein transferase activity"/>
    <property type="evidence" value="ECO:0007669"/>
    <property type="project" value="InterPro"/>
</dbReference>
<dbReference type="AlphaFoldDB" id="A0A9N8DJH7"/>
<organism evidence="4 5">
    <name type="scientific">Seminavis robusta</name>
    <dbReference type="NCBI Taxonomy" id="568900"/>
    <lineage>
        <taxon>Eukaryota</taxon>
        <taxon>Sar</taxon>
        <taxon>Stramenopiles</taxon>
        <taxon>Ochrophyta</taxon>
        <taxon>Bacillariophyta</taxon>
        <taxon>Bacillariophyceae</taxon>
        <taxon>Bacillariophycidae</taxon>
        <taxon>Naviculales</taxon>
        <taxon>Naviculaceae</taxon>
        <taxon>Seminavis</taxon>
    </lineage>
</organism>
<feature type="domain" description="U-box" evidence="3">
    <location>
        <begin position="199"/>
        <end position="272"/>
    </location>
</feature>
<evidence type="ECO:0000313" key="4">
    <source>
        <dbReference type="EMBL" id="CAB9503316.1"/>
    </source>
</evidence>